<sequence>MEGLHSEVWRLLHNKRYLIVLDDVWTDDQENWDKLKPLFGGVVGGSQIIITTRSQRAANMMNSPTFPYILEGLSEDACWSLLKQRAFRIGEEKKHPDLLPIGREIVKKCGGVPLAAKTLESLMLLKRERREWLVVQDSELWNLDKSENGILPALKLSYHHLSCCLKRCFSFCSIIPRGYEINKEKLIHQWMAAELLQFGSQEETPEDIGNDYFNYLISFFQDVKNCDVYGVHVGYKMHDLIYDLAQSRAGIDSVIMNHGFSPKLCSEVLHSSVVCNSRASSMIPEASYKAKHLPTLLLFSNGDFAEVPSKVFSSFECLRELGLSRCGLVVLDGSIGEHLLSVRYLNLSHTHIKELPCSIENLR</sequence>
<dbReference type="Pfam" id="PF23559">
    <property type="entry name" value="WHD_DRP"/>
    <property type="match status" value="1"/>
</dbReference>
<dbReference type="Pfam" id="PF00931">
    <property type="entry name" value="NB-ARC"/>
    <property type="match status" value="1"/>
</dbReference>
<evidence type="ECO:0000313" key="6">
    <source>
        <dbReference type="RefSeq" id="XP_060669639.1"/>
    </source>
</evidence>
<protein>
    <submittedName>
        <fullName evidence="6">Disease resistance protein RGA3</fullName>
    </submittedName>
</protein>
<accession>A0ABM3ZYT0</accession>
<keyword evidence="5" id="KW-1185">Reference proteome</keyword>
<evidence type="ECO:0000256" key="2">
    <source>
        <dbReference type="ARBA" id="ARBA00022821"/>
    </source>
</evidence>
<dbReference type="InterPro" id="IPR058922">
    <property type="entry name" value="WHD_DRP"/>
</dbReference>
<feature type="domain" description="NB-ARC" evidence="3">
    <location>
        <begin position="5"/>
        <end position="88"/>
    </location>
</feature>
<feature type="domain" description="Disease resistance protein winged helix" evidence="4">
    <location>
        <begin position="174"/>
        <end position="245"/>
    </location>
</feature>
<evidence type="ECO:0000256" key="1">
    <source>
        <dbReference type="ARBA" id="ARBA00022737"/>
    </source>
</evidence>
<evidence type="ECO:0000259" key="3">
    <source>
        <dbReference type="Pfam" id="PF00931"/>
    </source>
</evidence>
<gene>
    <name evidence="6" type="primary">LOC125418502</name>
</gene>
<dbReference type="SUPFAM" id="SSF52058">
    <property type="entry name" value="L domain-like"/>
    <property type="match status" value="1"/>
</dbReference>
<dbReference type="PANTHER" id="PTHR23155">
    <property type="entry name" value="DISEASE RESISTANCE PROTEIN RP"/>
    <property type="match status" value="1"/>
</dbReference>
<dbReference type="GeneID" id="125418502"/>
<name>A0ABM3ZYT0_ZIZJJ</name>
<reference evidence="6" key="1">
    <citation type="submission" date="2025-08" db="UniProtKB">
        <authorList>
            <consortium name="RefSeq"/>
        </authorList>
    </citation>
    <scope>IDENTIFICATION</scope>
    <source>
        <tissue evidence="6">Seedling</tissue>
    </source>
</reference>
<dbReference type="PANTHER" id="PTHR23155:SF1211">
    <property type="entry name" value="OS09G0313500 PROTEIN"/>
    <property type="match status" value="1"/>
</dbReference>
<proteinExistence type="predicted"/>
<dbReference type="Proteomes" id="UP001652623">
    <property type="component" value="Chromosome 12"/>
</dbReference>
<dbReference type="InterPro" id="IPR042197">
    <property type="entry name" value="Apaf_helical"/>
</dbReference>
<keyword evidence="2" id="KW-0611">Plant defense</keyword>
<dbReference type="InterPro" id="IPR032675">
    <property type="entry name" value="LRR_dom_sf"/>
</dbReference>
<dbReference type="InterPro" id="IPR027417">
    <property type="entry name" value="P-loop_NTPase"/>
</dbReference>
<dbReference type="SUPFAM" id="SSF52540">
    <property type="entry name" value="P-loop containing nucleoside triphosphate hydrolases"/>
    <property type="match status" value="1"/>
</dbReference>
<dbReference type="Gene3D" id="1.10.8.430">
    <property type="entry name" value="Helical domain of apoptotic protease-activating factors"/>
    <property type="match status" value="1"/>
</dbReference>
<organism evidence="5 6">
    <name type="scientific">Ziziphus jujuba</name>
    <name type="common">Chinese jujube</name>
    <name type="synonym">Ziziphus sativa</name>
    <dbReference type="NCBI Taxonomy" id="326968"/>
    <lineage>
        <taxon>Eukaryota</taxon>
        <taxon>Viridiplantae</taxon>
        <taxon>Streptophyta</taxon>
        <taxon>Embryophyta</taxon>
        <taxon>Tracheophyta</taxon>
        <taxon>Spermatophyta</taxon>
        <taxon>Magnoliopsida</taxon>
        <taxon>eudicotyledons</taxon>
        <taxon>Gunneridae</taxon>
        <taxon>Pentapetalae</taxon>
        <taxon>rosids</taxon>
        <taxon>fabids</taxon>
        <taxon>Rosales</taxon>
        <taxon>Rhamnaceae</taxon>
        <taxon>Paliureae</taxon>
        <taxon>Ziziphus</taxon>
    </lineage>
</organism>
<dbReference type="PRINTS" id="PR00364">
    <property type="entry name" value="DISEASERSIST"/>
</dbReference>
<dbReference type="RefSeq" id="XP_060669639.1">
    <property type="nucleotide sequence ID" value="XM_060813656.1"/>
</dbReference>
<dbReference type="InterPro" id="IPR044974">
    <property type="entry name" value="Disease_R_plants"/>
</dbReference>
<dbReference type="InterPro" id="IPR002182">
    <property type="entry name" value="NB-ARC"/>
</dbReference>
<keyword evidence="1" id="KW-0677">Repeat</keyword>
<evidence type="ECO:0000313" key="5">
    <source>
        <dbReference type="Proteomes" id="UP001652623"/>
    </source>
</evidence>
<dbReference type="Gene3D" id="3.80.10.10">
    <property type="entry name" value="Ribonuclease Inhibitor"/>
    <property type="match status" value="1"/>
</dbReference>
<dbReference type="Gene3D" id="3.40.50.300">
    <property type="entry name" value="P-loop containing nucleotide triphosphate hydrolases"/>
    <property type="match status" value="1"/>
</dbReference>
<evidence type="ECO:0000259" key="4">
    <source>
        <dbReference type="Pfam" id="PF23559"/>
    </source>
</evidence>